<reference evidence="1" key="1">
    <citation type="submission" date="2023-03" db="EMBL/GenBank/DDBJ databases">
        <title>Electrophorus voltai genome.</title>
        <authorList>
            <person name="Bian C."/>
        </authorList>
    </citation>
    <scope>NUCLEOTIDE SEQUENCE</scope>
    <source>
        <strain evidence="1">CB-2022</strain>
        <tissue evidence="1">Muscle</tissue>
    </source>
</reference>
<organism evidence="1 2">
    <name type="scientific">Electrophorus voltai</name>
    <dbReference type="NCBI Taxonomy" id="2609070"/>
    <lineage>
        <taxon>Eukaryota</taxon>
        <taxon>Metazoa</taxon>
        <taxon>Chordata</taxon>
        <taxon>Craniata</taxon>
        <taxon>Vertebrata</taxon>
        <taxon>Euteleostomi</taxon>
        <taxon>Actinopterygii</taxon>
        <taxon>Neopterygii</taxon>
        <taxon>Teleostei</taxon>
        <taxon>Ostariophysi</taxon>
        <taxon>Gymnotiformes</taxon>
        <taxon>Gymnotoidei</taxon>
        <taxon>Gymnotidae</taxon>
        <taxon>Electrophorus</taxon>
    </lineage>
</organism>
<feature type="non-terminal residue" evidence="1">
    <location>
        <position position="1"/>
    </location>
</feature>
<protein>
    <recommendedName>
        <fullName evidence="3">Immunoglobulin subtype domain-containing protein</fullName>
    </recommendedName>
</protein>
<evidence type="ECO:0000313" key="2">
    <source>
        <dbReference type="Proteomes" id="UP001239994"/>
    </source>
</evidence>
<evidence type="ECO:0008006" key="3">
    <source>
        <dbReference type="Google" id="ProtNLM"/>
    </source>
</evidence>
<evidence type="ECO:0000313" key="1">
    <source>
        <dbReference type="EMBL" id="KAK1806916.1"/>
    </source>
</evidence>
<sequence length="171" mass="18997">LFSSFSIQSSKGDILAQCNQTSCQSKEGFHMSHDQYLKGDLSLTITGVDYTKRAWYTCKCDGAEICDVSIQIESVNVHKLVHPGESLSMDVTVSEPVELNRAGDTKPNLGRLCEIRGREIQCVPEYEKRVSFSSSLQLKDLKESDSGVYTIQDTWNHEVIGIYTVVVGGKI</sequence>
<keyword evidence="2" id="KW-1185">Reference proteome</keyword>
<dbReference type="AlphaFoldDB" id="A0AAD8ZX93"/>
<proteinExistence type="predicted"/>
<dbReference type="InterPro" id="IPR013783">
    <property type="entry name" value="Ig-like_fold"/>
</dbReference>
<name>A0AAD8ZX93_9TELE</name>
<dbReference type="Proteomes" id="UP001239994">
    <property type="component" value="Unassembled WGS sequence"/>
</dbReference>
<dbReference type="EMBL" id="JAROKS010000001">
    <property type="protein sequence ID" value="KAK1806916.1"/>
    <property type="molecule type" value="Genomic_DNA"/>
</dbReference>
<dbReference type="Gene3D" id="2.60.40.10">
    <property type="entry name" value="Immunoglobulins"/>
    <property type="match status" value="1"/>
</dbReference>
<comment type="caution">
    <text evidence="1">The sequence shown here is derived from an EMBL/GenBank/DDBJ whole genome shotgun (WGS) entry which is preliminary data.</text>
</comment>
<gene>
    <name evidence="1" type="ORF">P4O66_005399</name>
</gene>
<accession>A0AAD8ZX93</accession>